<dbReference type="KEGG" id="lpav:PLANPX_1862"/>
<evidence type="ECO:0000313" key="1">
    <source>
        <dbReference type="EMBL" id="BBO32250.1"/>
    </source>
</evidence>
<dbReference type="EMBL" id="AP021861">
    <property type="protein sequence ID" value="BBO32250.1"/>
    <property type="molecule type" value="Genomic_DNA"/>
</dbReference>
<organism evidence="1 2">
    <name type="scientific">Lacipirellula parvula</name>
    <dbReference type="NCBI Taxonomy" id="2650471"/>
    <lineage>
        <taxon>Bacteria</taxon>
        <taxon>Pseudomonadati</taxon>
        <taxon>Planctomycetota</taxon>
        <taxon>Planctomycetia</taxon>
        <taxon>Pirellulales</taxon>
        <taxon>Lacipirellulaceae</taxon>
        <taxon>Lacipirellula</taxon>
    </lineage>
</organism>
<accession>A0A5K7X6P0</accession>
<sequence length="124" mass="14229">MNDAVTLFRPVGQQELDLIRDAQWRAFPPRLVGQPIFYPVLTEDYAVRIAREWNTKDPNSGFVGYVLQFEVNAEFLGRYDVQEAGGRELLEYWIPAEELTVFNANIVGPIRVLHEFRPSGENSS</sequence>
<proteinExistence type="predicted"/>
<protein>
    <recommendedName>
        <fullName evidence="3">ADP-ribosylation/crystallin J1</fullName>
    </recommendedName>
</protein>
<dbReference type="AlphaFoldDB" id="A0A5K7X6P0"/>
<evidence type="ECO:0000313" key="2">
    <source>
        <dbReference type="Proteomes" id="UP000326837"/>
    </source>
</evidence>
<evidence type="ECO:0008006" key="3">
    <source>
        <dbReference type="Google" id="ProtNLM"/>
    </source>
</evidence>
<dbReference type="Proteomes" id="UP000326837">
    <property type="component" value="Chromosome"/>
</dbReference>
<keyword evidence="2" id="KW-1185">Reference proteome</keyword>
<name>A0A5K7X6P0_9BACT</name>
<gene>
    <name evidence="1" type="ORF">PLANPX_1862</name>
</gene>
<reference evidence="2" key="1">
    <citation type="submission" date="2019-10" db="EMBL/GenBank/DDBJ databases">
        <title>Lacipirellula parvula gen. nov., sp. nov., representing a lineage of planctomycetes widespread in freshwater anoxic habitats, and description of the family Lacipirellulaceae.</title>
        <authorList>
            <person name="Dedysh S.N."/>
            <person name="Kulichevskaya I.S."/>
            <person name="Beletsky A.V."/>
            <person name="Rakitin A.L."/>
            <person name="Mardanov A.V."/>
            <person name="Ivanova A.A."/>
            <person name="Saltykova V.X."/>
            <person name="Rijpstra W.I.C."/>
            <person name="Sinninghe Damste J.S."/>
            <person name="Ravin N.V."/>
        </authorList>
    </citation>
    <scope>NUCLEOTIDE SEQUENCE [LARGE SCALE GENOMIC DNA]</scope>
    <source>
        <strain evidence="2">PX69</strain>
    </source>
</reference>
<dbReference type="RefSeq" id="WP_152098248.1">
    <property type="nucleotide sequence ID" value="NZ_AP021861.1"/>
</dbReference>